<evidence type="ECO:0000313" key="3">
    <source>
        <dbReference type="Proteomes" id="UP000823775"/>
    </source>
</evidence>
<keyword evidence="3" id="KW-1185">Reference proteome</keyword>
<gene>
    <name evidence="2" type="ORF">HAX54_034358</name>
</gene>
<comment type="caution">
    <text evidence="2">The sequence shown here is derived from an EMBL/GenBank/DDBJ whole genome shotgun (WGS) entry which is preliminary data.</text>
</comment>
<dbReference type="Proteomes" id="UP000823775">
    <property type="component" value="Unassembled WGS sequence"/>
</dbReference>
<accession>A0ABS8VF21</accession>
<evidence type="ECO:0000313" key="2">
    <source>
        <dbReference type="EMBL" id="MCD9645449.1"/>
    </source>
</evidence>
<name>A0ABS8VF21_DATST</name>
<feature type="region of interest" description="Disordered" evidence="1">
    <location>
        <begin position="55"/>
        <end position="76"/>
    </location>
</feature>
<sequence length="126" mass="14790">EQNMCTHTFLSHLYGMQMLQLRMIGVMKEQLHQLNIDYPLSEHLRAIRSVGLGFEEPLDDDDSTDEEQARVDSNLESDDDGVALRWGKLLLPPQTMRIRKGWHNKRFDILPFQCTKWHDAKGMMDY</sequence>
<evidence type="ECO:0000256" key="1">
    <source>
        <dbReference type="SAM" id="MobiDB-lite"/>
    </source>
</evidence>
<feature type="non-terminal residue" evidence="2">
    <location>
        <position position="1"/>
    </location>
</feature>
<dbReference type="EMBL" id="JACEIK010004438">
    <property type="protein sequence ID" value="MCD9645449.1"/>
    <property type="molecule type" value="Genomic_DNA"/>
</dbReference>
<proteinExistence type="predicted"/>
<reference evidence="2 3" key="1">
    <citation type="journal article" date="2021" name="BMC Genomics">
        <title>Datura genome reveals duplications of psychoactive alkaloid biosynthetic genes and high mutation rate following tissue culture.</title>
        <authorList>
            <person name="Rajewski A."/>
            <person name="Carter-House D."/>
            <person name="Stajich J."/>
            <person name="Litt A."/>
        </authorList>
    </citation>
    <scope>NUCLEOTIDE SEQUENCE [LARGE SCALE GENOMIC DNA]</scope>
    <source>
        <strain evidence="2">AR-01</strain>
    </source>
</reference>
<organism evidence="2 3">
    <name type="scientific">Datura stramonium</name>
    <name type="common">Jimsonweed</name>
    <name type="synonym">Common thornapple</name>
    <dbReference type="NCBI Taxonomy" id="4076"/>
    <lineage>
        <taxon>Eukaryota</taxon>
        <taxon>Viridiplantae</taxon>
        <taxon>Streptophyta</taxon>
        <taxon>Embryophyta</taxon>
        <taxon>Tracheophyta</taxon>
        <taxon>Spermatophyta</taxon>
        <taxon>Magnoliopsida</taxon>
        <taxon>eudicotyledons</taxon>
        <taxon>Gunneridae</taxon>
        <taxon>Pentapetalae</taxon>
        <taxon>asterids</taxon>
        <taxon>lamiids</taxon>
        <taxon>Solanales</taxon>
        <taxon>Solanaceae</taxon>
        <taxon>Solanoideae</taxon>
        <taxon>Datureae</taxon>
        <taxon>Datura</taxon>
    </lineage>
</organism>
<protein>
    <submittedName>
        <fullName evidence="2">Uncharacterized protein</fullName>
    </submittedName>
</protein>
<feature type="compositionally biased region" description="Acidic residues" evidence="1">
    <location>
        <begin position="56"/>
        <end position="66"/>
    </location>
</feature>